<feature type="compositionally biased region" description="Basic and acidic residues" evidence="1">
    <location>
        <begin position="99"/>
        <end position="110"/>
    </location>
</feature>
<feature type="region of interest" description="Disordered" evidence="1">
    <location>
        <begin position="305"/>
        <end position="383"/>
    </location>
</feature>
<evidence type="ECO:0008006" key="4">
    <source>
        <dbReference type="Google" id="ProtNLM"/>
    </source>
</evidence>
<feature type="region of interest" description="Disordered" evidence="1">
    <location>
        <begin position="58"/>
        <end position="145"/>
    </location>
</feature>
<proteinExistence type="predicted"/>
<dbReference type="CDD" id="cd00303">
    <property type="entry name" value="retropepsin_like"/>
    <property type="match status" value="1"/>
</dbReference>
<evidence type="ECO:0000313" key="3">
    <source>
        <dbReference type="Proteomes" id="UP000198211"/>
    </source>
</evidence>
<feature type="compositionally biased region" description="Basic residues" evidence="1">
    <location>
        <begin position="357"/>
        <end position="370"/>
    </location>
</feature>
<keyword evidence="3" id="KW-1185">Reference proteome</keyword>
<comment type="caution">
    <text evidence="2">The sequence shown here is derived from an EMBL/GenBank/DDBJ whole genome shotgun (WGS) entry which is preliminary data.</text>
</comment>
<dbReference type="STRING" id="4795.A0A225V359"/>
<dbReference type="EMBL" id="NBNE01007653">
    <property type="protein sequence ID" value="OWZ00386.1"/>
    <property type="molecule type" value="Genomic_DNA"/>
</dbReference>
<feature type="compositionally biased region" description="Basic and acidic residues" evidence="1">
    <location>
        <begin position="323"/>
        <end position="350"/>
    </location>
</feature>
<reference evidence="3" key="1">
    <citation type="submission" date="2017-03" db="EMBL/GenBank/DDBJ databases">
        <title>Phytopthora megakarya and P. palmivora, two closely related causual agents of cacao black pod achieved similar genome size and gene model numbers by different mechanisms.</title>
        <authorList>
            <person name="Ali S."/>
            <person name="Shao J."/>
            <person name="Larry D.J."/>
            <person name="Kronmiller B."/>
            <person name="Shen D."/>
            <person name="Strem M.D."/>
            <person name="Melnick R.L."/>
            <person name="Guiltinan M.J."/>
            <person name="Tyler B.M."/>
            <person name="Meinhardt L.W."/>
            <person name="Bailey B.A."/>
        </authorList>
    </citation>
    <scope>NUCLEOTIDE SEQUENCE [LARGE SCALE GENOMIC DNA]</scope>
    <source>
        <strain evidence="3">zdho120</strain>
    </source>
</reference>
<organism evidence="2 3">
    <name type="scientific">Phytophthora megakarya</name>
    <dbReference type="NCBI Taxonomy" id="4795"/>
    <lineage>
        <taxon>Eukaryota</taxon>
        <taxon>Sar</taxon>
        <taxon>Stramenopiles</taxon>
        <taxon>Oomycota</taxon>
        <taxon>Peronosporomycetes</taxon>
        <taxon>Peronosporales</taxon>
        <taxon>Peronosporaceae</taxon>
        <taxon>Phytophthora</taxon>
    </lineage>
</organism>
<name>A0A225V359_9STRA</name>
<dbReference type="OrthoDB" id="143947at2759"/>
<feature type="compositionally biased region" description="Polar residues" evidence="1">
    <location>
        <begin position="111"/>
        <end position="120"/>
    </location>
</feature>
<sequence>MGCEPLRFPSDAALDDWAPADAGTALRKWKKKLRAAFGVEEIAPGRQVVACQAFMPADPSQVPLPQTPVKQNKPSTGVFGSKGSPYMHDSHMVTPRSASRQDRVVKENEASRPTPNTSKGPTPRPDRRYDLNDDSSDDGKDIFDVDNLEGDLTEEWVRQISELSAREEKNSTPRIEITTHLPLGNIKAFSGYRNKSEKQLPRKTRRLSDAFIKYYCSKFNQSAKARYYAAKREDNEHVCDYLNRLNGYARNAGVQFENGGREAKDHVEHFLDTCDDRGLEECLCHVRVKDIHDLEAMINDILKRRDRKSKRDSSMRRSSGQDGGRRRDGGRNEDSRSNYRRDDRRRDESPYRPSQVGKRRSTKNTSRTRTRSVMESAEMTKNDALTGVQSTTTLARHVAAANGHERRAAAEGTFARSYNRRPKGDGHFNNDLGFTIDNRNGRQQYGPCAACGGLTHSVHYCYKRCKMCKQVHDAGKCEAFNELASLLRSKVDKNDLTPMLQSVVESFKLGSPPTETGLIPIGLPQLAEPAVDADCLFAFAGEVKWPEDREMGFVNTTEIVEGNDRTLGENAIGEVDDRECDGYLTEVSASCWEPNETSLRRLVQTAMLLPGERLGWWSSQRYDKRKKMRAVVMGAIDDARTRIQLDSGANVSVISAAYAKRLRLLEVSDHGRSLDFEMWIMEHSAGVDVVLGTDFMIFAGVRLDLFHGTARLPDEVIVPLVKSASAADDEPYGAQVVGGPPDDLYIPRG</sequence>
<accession>A0A225V359</accession>
<dbReference type="AlphaFoldDB" id="A0A225V359"/>
<evidence type="ECO:0000256" key="1">
    <source>
        <dbReference type="SAM" id="MobiDB-lite"/>
    </source>
</evidence>
<feature type="compositionally biased region" description="Basic and acidic residues" evidence="1">
    <location>
        <begin position="124"/>
        <end position="143"/>
    </location>
</feature>
<gene>
    <name evidence="2" type="ORF">PHMEG_00028434</name>
</gene>
<evidence type="ECO:0000313" key="2">
    <source>
        <dbReference type="EMBL" id="OWZ00386.1"/>
    </source>
</evidence>
<protein>
    <recommendedName>
        <fullName evidence="4">Peptidase A2 domain-containing protein</fullName>
    </recommendedName>
</protein>
<dbReference type="Proteomes" id="UP000198211">
    <property type="component" value="Unassembled WGS sequence"/>
</dbReference>